<evidence type="ECO:0000256" key="7">
    <source>
        <dbReference type="SAM" id="Phobius"/>
    </source>
</evidence>
<sequence length="256" mass="29037">MFLRTESFKEFLRFYPVVSALVGIHFGLWLLADFLQLGFAVDLKQWGIGVNVLVLNGEYWRLITPIFLHAGFMHALFNSFSLVLFGPALEQMLGRVRFIVMYLAAGIAGNIGTFIVNPDAYYAHLGASGAIFGIFGVYVFMVLFRKHLIDQANAQIIIVIFALGLFMTFTRPNINILGHLFGLIGGFAIAPAILKNARPFSLWQIRTRHSSRDSDEISFDPNRWKKRRYGRGRIGRYLLWGIIIFLALFALVNRSL</sequence>
<dbReference type="InterPro" id="IPR050925">
    <property type="entry name" value="Rhomboid_protease_S54"/>
</dbReference>
<dbReference type="RefSeq" id="WP_160839715.1">
    <property type="nucleotide sequence ID" value="NZ_WMET01000006.1"/>
</dbReference>
<organism evidence="9 10">
    <name type="scientific">Halobacillus litoralis</name>
    <dbReference type="NCBI Taxonomy" id="45668"/>
    <lineage>
        <taxon>Bacteria</taxon>
        <taxon>Bacillati</taxon>
        <taxon>Bacillota</taxon>
        <taxon>Bacilli</taxon>
        <taxon>Bacillales</taxon>
        <taxon>Bacillaceae</taxon>
        <taxon>Halobacillus</taxon>
    </lineage>
</organism>
<keyword evidence="5 7" id="KW-1133">Transmembrane helix</keyword>
<dbReference type="Proteomes" id="UP000460949">
    <property type="component" value="Unassembled WGS sequence"/>
</dbReference>
<feature type="transmembrane region" description="Helical" evidence="7">
    <location>
        <begin position="121"/>
        <end position="140"/>
    </location>
</feature>
<dbReference type="AlphaFoldDB" id="A0A845DZB2"/>
<dbReference type="GO" id="GO:0016020">
    <property type="term" value="C:membrane"/>
    <property type="evidence" value="ECO:0007669"/>
    <property type="project" value="UniProtKB-SubCell"/>
</dbReference>
<dbReference type="InterPro" id="IPR035952">
    <property type="entry name" value="Rhomboid-like_sf"/>
</dbReference>
<evidence type="ECO:0000313" key="9">
    <source>
        <dbReference type="EMBL" id="MYL21775.1"/>
    </source>
</evidence>
<comment type="caution">
    <text evidence="9">The sequence shown here is derived from an EMBL/GenBank/DDBJ whole genome shotgun (WGS) entry which is preliminary data.</text>
</comment>
<dbReference type="PANTHER" id="PTHR43731:SF14">
    <property type="entry name" value="PRESENILIN-ASSOCIATED RHOMBOID-LIKE PROTEIN, MITOCHONDRIAL"/>
    <property type="match status" value="1"/>
</dbReference>
<gene>
    <name evidence="9" type="ORF">GLW04_17890</name>
</gene>
<dbReference type="GO" id="GO:0006508">
    <property type="term" value="P:proteolysis"/>
    <property type="evidence" value="ECO:0007669"/>
    <property type="project" value="UniProtKB-KW"/>
</dbReference>
<feature type="transmembrane region" description="Helical" evidence="7">
    <location>
        <begin position="234"/>
        <end position="252"/>
    </location>
</feature>
<proteinExistence type="inferred from homology"/>
<feature type="transmembrane region" description="Helical" evidence="7">
    <location>
        <begin position="12"/>
        <end position="32"/>
    </location>
</feature>
<feature type="transmembrane region" description="Helical" evidence="7">
    <location>
        <begin position="152"/>
        <end position="170"/>
    </location>
</feature>
<name>A0A845DZB2_9BACI</name>
<keyword evidence="4" id="KW-0378">Hydrolase</keyword>
<keyword evidence="9" id="KW-0645">Protease</keyword>
<dbReference type="GO" id="GO:0004252">
    <property type="term" value="F:serine-type endopeptidase activity"/>
    <property type="evidence" value="ECO:0007669"/>
    <property type="project" value="InterPro"/>
</dbReference>
<evidence type="ECO:0000256" key="1">
    <source>
        <dbReference type="ARBA" id="ARBA00004141"/>
    </source>
</evidence>
<feature type="transmembrane region" description="Helical" evidence="7">
    <location>
        <begin position="176"/>
        <end position="194"/>
    </location>
</feature>
<dbReference type="PANTHER" id="PTHR43731">
    <property type="entry name" value="RHOMBOID PROTEASE"/>
    <property type="match status" value="1"/>
</dbReference>
<evidence type="ECO:0000256" key="2">
    <source>
        <dbReference type="ARBA" id="ARBA00009045"/>
    </source>
</evidence>
<dbReference type="EMBL" id="WMET01000006">
    <property type="protein sequence ID" value="MYL21775.1"/>
    <property type="molecule type" value="Genomic_DNA"/>
</dbReference>
<dbReference type="Gene3D" id="1.20.1540.10">
    <property type="entry name" value="Rhomboid-like"/>
    <property type="match status" value="1"/>
</dbReference>
<evidence type="ECO:0000256" key="6">
    <source>
        <dbReference type="ARBA" id="ARBA00023136"/>
    </source>
</evidence>
<reference evidence="9 10" key="1">
    <citation type="submission" date="2019-11" db="EMBL/GenBank/DDBJ databases">
        <title>Genome sequences of 17 halophilic strains isolated from different environments.</title>
        <authorList>
            <person name="Furrow R.E."/>
        </authorList>
    </citation>
    <scope>NUCLEOTIDE SEQUENCE [LARGE SCALE GENOMIC DNA]</scope>
    <source>
        <strain evidence="9 10">22511_23_Filter</strain>
    </source>
</reference>
<accession>A0A845DZB2</accession>
<feature type="transmembrane region" description="Helical" evidence="7">
    <location>
        <begin position="98"/>
        <end position="115"/>
    </location>
</feature>
<dbReference type="Pfam" id="PF01694">
    <property type="entry name" value="Rhomboid"/>
    <property type="match status" value="1"/>
</dbReference>
<dbReference type="SUPFAM" id="SSF144091">
    <property type="entry name" value="Rhomboid-like"/>
    <property type="match status" value="1"/>
</dbReference>
<feature type="domain" description="Peptidase S54 rhomboid" evidence="8">
    <location>
        <begin position="57"/>
        <end position="194"/>
    </location>
</feature>
<comment type="subcellular location">
    <subcellularLocation>
        <location evidence="1">Membrane</location>
        <topology evidence="1">Multi-pass membrane protein</topology>
    </subcellularLocation>
</comment>
<comment type="similarity">
    <text evidence="2">Belongs to the peptidase S54 family.</text>
</comment>
<feature type="transmembrane region" description="Helical" evidence="7">
    <location>
        <begin position="66"/>
        <end position="86"/>
    </location>
</feature>
<evidence type="ECO:0000259" key="8">
    <source>
        <dbReference type="Pfam" id="PF01694"/>
    </source>
</evidence>
<keyword evidence="3 7" id="KW-0812">Transmembrane</keyword>
<evidence type="ECO:0000256" key="5">
    <source>
        <dbReference type="ARBA" id="ARBA00022989"/>
    </source>
</evidence>
<evidence type="ECO:0000256" key="4">
    <source>
        <dbReference type="ARBA" id="ARBA00022801"/>
    </source>
</evidence>
<evidence type="ECO:0000256" key="3">
    <source>
        <dbReference type="ARBA" id="ARBA00022692"/>
    </source>
</evidence>
<protein>
    <submittedName>
        <fullName evidence="9">Rhomboid family intramembrane serine protease</fullName>
    </submittedName>
</protein>
<keyword evidence="6 7" id="KW-0472">Membrane</keyword>
<dbReference type="InterPro" id="IPR022764">
    <property type="entry name" value="Peptidase_S54_rhomboid_dom"/>
</dbReference>
<evidence type="ECO:0000313" key="10">
    <source>
        <dbReference type="Proteomes" id="UP000460949"/>
    </source>
</evidence>